<evidence type="ECO:0000313" key="4">
    <source>
        <dbReference type="Proteomes" id="UP000602087"/>
    </source>
</evidence>
<dbReference type="InterPro" id="IPR018392">
    <property type="entry name" value="LysM"/>
</dbReference>
<evidence type="ECO:0008006" key="5">
    <source>
        <dbReference type="Google" id="ProtNLM"/>
    </source>
</evidence>
<evidence type="ECO:0000313" key="3">
    <source>
        <dbReference type="EMBL" id="MBI9116035.1"/>
    </source>
</evidence>
<dbReference type="AlphaFoldDB" id="A0A934MAW2"/>
<feature type="compositionally biased region" description="Polar residues" evidence="1">
    <location>
        <begin position="148"/>
        <end position="170"/>
    </location>
</feature>
<feature type="region of interest" description="Disordered" evidence="1">
    <location>
        <begin position="148"/>
        <end position="221"/>
    </location>
</feature>
<feature type="transmembrane region" description="Helical" evidence="2">
    <location>
        <begin position="71"/>
        <end position="95"/>
    </location>
</feature>
<keyword evidence="4" id="KW-1185">Reference proteome</keyword>
<organism evidence="3 4">
    <name type="scientific">Sanguibacter suaedae</name>
    <dbReference type="NCBI Taxonomy" id="2795737"/>
    <lineage>
        <taxon>Bacteria</taxon>
        <taxon>Bacillati</taxon>
        <taxon>Actinomycetota</taxon>
        <taxon>Actinomycetes</taxon>
        <taxon>Micrococcales</taxon>
        <taxon>Sanguibacteraceae</taxon>
        <taxon>Sanguibacter</taxon>
    </lineage>
</organism>
<keyword evidence="2" id="KW-0472">Membrane</keyword>
<accession>A0A934MAW2</accession>
<evidence type="ECO:0000256" key="2">
    <source>
        <dbReference type="SAM" id="Phobius"/>
    </source>
</evidence>
<dbReference type="CDD" id="cd00118">
    <property type="entry name" value="LysM"/>
    <property type="match status" value="1"/>
</dbReference>
<dbReference type="RefSeq" id="WP_198734603.1">
    <property type="nucleotide sequence ID" value="NZ_JAEINH010000014.1"/>
</dbReference>
<protein>
    <recommendedName>
        <fullName evidence="5">LysM domain-containing protein</fullName>
    </recommendedName>
</protein>
<keyword evidence="2" id="KW-1133">Transmembrane helix</keyword>
<feature type="transmembrane region" description="Helical" evidence="2">
    <location>
        <begin position="116"/>
        <end position="134"/>
    </location>
</feature>
<name>A0A934MAW2_9MICO</name>
<dbReference type="Proteomes" id="UP000602087">
    <property type="component" value="Unassembled WGS sequence"/>
</dbReference>
<dbReference type="InterPro" id="IPR036779">
    <property type="entry name" value="LysM_dom_sf"/>
</dbReference>
<comment type="caution">
    <text evidence="3">The sequence shown here is derived from an EMBL/GenBank/DDBJ whole genome shotgun (WGS) entry which is preliminary data.</text>
</comment>
<reference evidence="3" key="1">
    <citation type="submission" date="2020-12" db="EMBL/GenBank/DDBJ databases">
        <title>Sanguibacter suaedae sp. nov., isolated from Suaeda aralocaspica.</title>
        <authorList>
            <person name="Ma Q."/>
        </authorList>
    </citation>
    <scope>NUCLEOTIDE SEQUENCE</scope>
    <source>
        <strain evidence="3">YZGR15</strain>
    </source>
</reference>
<evidence type="ECO:0000256" key="1">
    <source>
        <dbReference type="SAM" id="MobiDB-lite"/>
    </source>
</evidence>
<dbReference type="EMBL" id="JAEINH010000014">
    <property type="protein sequence ID" value="MBI9116035.1"/>
    <property type="molecule type" value="Genomic_DNA"/>
</dbReference>
<sequence>MPTRNVGANHTDRRTSATYGLGSGLLGAGALAVSGLLAAHLGSAWRSFPLAGLRNGVVSSDTLAQAVELPLVLVGTALAAWWGLSLLLLAALCGVRTAGAESRTLLRWIHAVAPAFVRRLTVVGVGAGLALSAVPAQAVETVPDLGWTSTVTTVDGSSPGSTDDGLSTGFTDPGTDRPDPGTSPAPADAPQEKVSPVAVPVEEADTPAPSPAPATATSDTSVVLRSGDSLWSVAASHLPDGATDAQIAEAWPRWYDANRDVVGDDPDLVRAGTVLVTPEQVDDA</sequence>
<keyword evidence="2" id="KW-0812">Transmembrane</keyword>
<proteinExistence type="predicted"/>
<dbReference type="Gene3D" id="3.10.350.10">
    <property type="entry name" value="LysM domain"/>
    <property type="match status" value="1"/>
</dbReference>
<feature type="transmembrane region" description="Helical" evidence="2">
    <location>
        <begin position="21"/>
        <end position="41"/>
    </location>
</feature>
<gene>
    <name evidence="3" type="ORF">JAV76_13530</name>
</gene>